<protein>
    <recommendedName>
        <fullName evidence="5">SOCS box domain-containing protein</fullName>
    </recommendedName>
</protein>
<feature type="repeat" description="ANK" evidence="3">
    <location>
        <begin position="534"/>
        <end position="566"/>
    </location>
</feature>
<dbReference type="EMBL" id="JAODUO010000165">
    <property type="protein sequence ID" value="KAK2187453.1"/>
    <property type="molecule type" value="Genomic_DNA"/>
</dbReference>
<dbReference type="PANTHER" id="PTHR24198">
    <property type="entry name" value="ANKYRIN REPEAT AND PROTEIN KINASE DOMAIN-CONTAINING PROTEIN"/>
    <property type="match status" value="1"/>
</dbReference>
<feature type="repeat" description="ANK" evidence="3">
    <location>
        <begin position="38"/>
        <end position="70"/>
    </location>
</feature>
<gene>
    <name evidence="6" type="ORF">NP493_165g06039</name>
</gene>
<dbReference type="Gene3D" id="1.25.40.20">
    <property type="entry name" value="Ankyrin repeat-containing domain"/>
    <property type="match status" value="7"/>
</dbReference>
<feature type="repeat" description="ANK" evidence="3">
    <location>
        <begin position="770"/>
        <end position="802"/>
    </location>
</feature>
<dbReference type="PROSITE" id="PS50225">
    <property type="entry name" value="SOCS"/>
    <property type="match status" value="1"/>
</dbReference>
<dbReference type="SMART" id="SM00248">
    <property type="entry name" value="ANK"/>
    <property type="match status" value="28"/>
</dbReference>
<feature type="repeat" description="ANK" evidence="3">
    <location>
        <begin position="109"/>
        <end position="141"/>
    </location>
</feature>
<feature type="domain" description="SOCS box" evidence="5">
    <location>
        <begin position="1092"/>
        <end position="1136"/>
    </location>
</feature>
<feature type="repeat" description="ANK" evidence="3">
    <location>
        <begin position="501"/>
        <end position="533"/>
    </location>
</feature>
<feature type="repeat" description="ANK" evidence="3">
    <location>
        <begin position="233"/>
        <end position="265"/>
    </location>
</feature>
<dbReference type="InterPro" id="IPR001496">
    <property type="entry name" value="SOCS_box"/>
</dbReference>
<reference evidence="6" key="1">
    <citation type="journal article" date="2023" name="Mol. Biol. Evol.">
        <title>Third-Generation Sequencing Reveals the Adaptive Role of the Epigenome in Three Deep-Sea Polychaetes.</title>
        <authorList>
            <person name="Perez M."/>
            <person name="Aroh O."/>
            <person name="Sun Y."/>
            <person name="Lan Y."/>
            <person name="Juniper S.K."/>
            <person name="Young C.R."/>
            <person name="Angers B."/>
            <person name="Qian P.Y."/>
        </authorList>
    </citation>
    <scope>NUCLEOTIDE SEQUENCE</scope>
    <source>
        <strain evidence="6">R07B-5</strain>
    </source>
</reference>
<evidence type="ECO:0000256" key="4">
    <source>
        <dbReference type="SAM" id="MobiDB-lite"/>
    </source>
</evidence>
<dbReference type="AlphaFoldDB" id="A0AAD9P3H0"/>
<dbReference type="InterPro" id="IPR002110">
    <property type="entry name" value="Ankyrin_rpt"/>
</dbReference>
<evidence type="ECO:0000256" key="2">
    <source>
        <dbReference type="ARBA" id="ARBA00023043"/>
    </source>
</evidence>
<dbReference type="SUPFAM" id="SSF48403">
    <property type="entry name" value="Ankyrin repeat"/>
    <property type="match status" value="3"/>
</dbReference>
<evidence type="ECO:0000256" key="1">
    <source>
        <dbReference type="ARBA" id="ARBA00022737"/>
    </source>
</evidence>
<dbReference type="PROSITE" id="PS50297">
    <property type="entry name" value="ANK_REP_REGION"/>
    <property type="match status" value="11"/>
</dbReference>
<comment type="caution">
    <text evidence="6">The sequence shown here is derived from an EMBL/GenBank/DDBJ whole genome shotgun (WGS) entry which is preliminary data.</text>
</comment>
<feature type="repeat" description="ANK" evidence="3">
    <location>
        <begin position="142"/>
        <end position="174"/>
    </location>
</feature>
<dbReference type="PANTHER" id="PTHR24198:SF165">
    <property type="entry name" value="ANKYRIN REPEAT-CONTAINING PROTEIN-RELATED"/>
    <property type="match status" value="1"/>
</dbReference>
<accession>A0AAD9P3H0</accession>
<keyword evidence="2 3" id="KW-0040">ANK repeat</keyword>
<proteinExistence type="predicted"/>
<feature type="repeat" description="ANK" evidence="3">
    <location>
        <begin position="936"/>
        <end position="959"/>
    </location>
</feature>
<dbReference type="PRINTS" id="PR01415">
    <property type="entry name" value="ANKYRIN"/>
</dbReference>
<feature type="repeat" description="ANK" evidence="3">
    <location>
        <begin position="969"/>
        <end position="1001"/>
    </location>
</feature>
<feature type="repeat" description="ANK" evidence="3">
    <location>
        <begin position="903"/>
        <end position="935"/>
    </location>
</feature>
<dbReference type="Proteomes" id="UP001209878">
    <property type="component" value="Unassembled WGS sequence"/>
</dbReference>
<evidence type="ECO:0000259" key="5">
    <source>
        <dbReference type="PROSITE" id="PS50225"/>
    </source>
</evidence>
<feature type="repeat" description="ANK" evidence="3">
    <location>
        <begin position="632"/>
        <end position="664"/>
    </location>
</feature>
<keyword evidence="7" id="KW-1185">Reference proteome</keyword>
<name>A0AAD9P3H0_RIDPI</name>
<evidence type="ECO:0000313" key="7">
    <source>
        <dbReference type="Proteomes" id="UP001209878"/>
    </source>
</evidence>
<feature type="repeat" description="ANK" evidence="3">
    <location>
        <begin position="599"/>
        <end position="631"/>
    </location>
</feature>
<evidence type="ECO:0000313" key="6">
    <source>
        <dbReference type="EMBL" id="KAK2187453.1"/>
    </source>
</evidence>
<feature type="repeat" description="ANK" evidence="3">
    <location>
        <begin position="870"/>
        <end position="902"/>
    </location>
</feature>
<feature type="repeat" description="ANK" evidence="3">
    <location>
        <begin position="175"/>
        <end position="207"/>
    </location>
</feature>
<sequence>MQLNVVICRSSSLLELVRSERTYDLLHSLKTGDLEQTDIDDALHEAVWLGHVLSTRLLLAAGADFRSLNQYGEPLLVEAVYSGRAEILKLLFEEGYEVNYHTGNTPDTGTMVPLHVAVSRNMVDVISALLAAGVHTEYENKDGDTPLMAAVKLGAEEVVTLLLRGGCRVSAATSGANSPLHCAVDREHFNIAQLLLNHAAEVNAENSDGNTPLMVACESGSSRAVDVGHVNAAGKTALHLAASCGEHTLVAPLLAAGVPVNASDAAGNTAVVAAATAAHERFATELLSDSRVDASARGDVTRTCLHWTGQRGMARLATALLRRSDVDRDAADAHGDTAAILAAKSEHALVTRLMLDAGCDAAVRGEHGRTVAHWAAVHGMRDVMETAAPLLSRDALNVTDDEGNTPLLCSAISRRYCVMLFLLQTCGDVDSSVRGQQGRTALHWVCADGALDVVRLLLGREMENSRDDSGDTPLILACRHGHESVARELVIASSVNEKGRGGRSALHEASSAGLMCTVQLLLNRDADVDAIDNDANTPLLLAAKVGCDDIVTLLITAGCDVNARGAGGSTALCPVADRGSVSIVQLLLDSGARPDADESGEPPLMRAARCGHVDVVQALLGHGASTDRVDRHGRTALLWAAQGNHVDIIKALIARGADWKPPNTITRQAITWNPPGKRRRGRPRNTWQRDTEKETKEMGYTRREMEKMATDRKRWRSLVDGLCSQRANRHNRRCDDSGDTALTLAAWHGHTAVVDVIASFSNIDHCEDEARMSALQLAVSGNHSECVVRLLREGASVDVTDVKGNNAMQTAAIYTSDSITLKILLGMRPNCDVNFRGELGRSLVHWVVGDPESTRIVLHYHPDLDVFDDNGASPLLLAIAHRQPESARLLIETGCDVMLLHNDGRRPIHHAAIYGDHRTVALLLRNKVAPDTPTEDGRTPLLLAAIEGHMAVVRELLSHDCCLDRVYFDAMTALSAAVTNHHYNIVRLLLAAGADPDKIGTQKHRALIECVLNNDSVGAVTLLQGGAKLGCVSGETKHPLELAIVKRHLVLAYVLVTAESDVNVVRRLLKDGAVFYFTPDVNFIDMLKAIASRPQPLQMLCRRVIREAARTPMFPMLLRMSVPRMLRDFLLMDELDSLVSWPGTEHSASNTTK</sequence>
<evidence type="ECO:0000256" key="3">
    <source>
        <dbReference type="PROSITE-ProRule" id="PRU00023"/>
    </source>
</evidence>
<dbReference type="InterPro" id="IPR036770">
    <property type="entry name" value="Ankyrin_rpt-contain_sf"/>
</dbReference>
<organism evidence="6 7">
    <name type="scientific">Ridgeia piscesae</name>
    <name type="common">Tubeworm</name>
    <dbReference type="NCBI Taxonomy" id="27915"/>
    <lineage>
        <taxon>Eukaryota</taxon>
        <taxon>Metazoa</taxon>
        <taxon>Spiralia</taxon>
        <taxon>Lophotrochozoa</taxon>
        <taxon>Annelida</taxon>
        <taxon>Polychaeta</taxon>
        <taxon>Sedentaria</taxon>
        <taxon>Canalipalpata</taxon>
        <taxon>Sabellida</taxon>
        <taxon>Siboglinidae</taxon>
        <taxon>Ridgeia</taxon>
    </lineage>
</organism>
<dbReference type="Pfam" id="PF12796">
    <property type="entry name" value="Ank_2"/>
    <property type="match status" value="7"/>
</dbReference>
<feature type="repeat" description="ANK" evidence="3">
    <location>
        <begin position="567"/>
        <end position="599"/>
    </location>
</feature>
<keyword evidence="1" id="KW-0677">Repeat</keyword>
<dbReference type="Pfam" id="PF00023">
    <property type="entry name" value="Ank"/>
    <property type="match status" value="2"/>
</dbReference>
<feature type="region of interest" description="Disordered" evidence="4">
    <location>
        <begin position="671"/>
        <end position="695"/>
    </location>
</feature>
<dbReference type="PROSITE" id="PS50088">
    <property type="entry name" value="ANK_REPEAT"/>
    <property type="match status" value="16"/>
</dbReference>
<feature type="repeat" description="ANK" evidence="3">
    <location>
        <begin position="437"/>
        <end position="469"/>
    </location>
</feature>